<dbReference type="PANTHER" id="PTHR36362">
    <property type="entry name" value="DNA-DIRECTED RNA POLYMERASE SUBUNIT BETA"/>
    <property type="match status" value="1"/>
</dbReference>
<reference evidence="1" key="2">
    <citation type="submission" date="2020-09" db="EMBL/GenBank/DDBJ databases">
        <authorList>
            <person name="Sun Q."/>
            <person name="Zhou Y."/>
        </authorList>
    </citation>
    <scope>NUCLEOTIDE SEQUENCE</scope>
    <source>
        <strain evidence="1">CGMCC 1.7086</strain>
    </source>
</reference>
<sequence length="259" mass="30010">MNEIIEIGDVPWTLSDIANSYTEFKHVYSQRPIVDNAGGMKAPHAFACWFMLKQLQPGLIIESGVWKGQGTWLIEQACPDAELVCLDINLRRLQYRSSNARYIEKDFSLVNFSEYDKANSLCFFDDHQNALTRLQQMKWKGFNAAMFEDNYPKRRGDCYSLKKMFGGDGFALETAEQDSAQTAGYIEPNTTHREELYQALALYYEFPPLFKEPMTRWGDSWDNTHYPTKPPVFAANVEDELRDEALHYTWMCYLKLKAA</sequence>
<name>A0A917YUU2_9ALTE</name>
<dbReference type="PANTHER" id="PTHR36362:SF1">
    <property type="entry name" value="DNA-DIRECTED RNA POLYMERASE SUBUNIT BETA"/>
    <property type="match status" value="1"/>
</dbReference>
<proteinExistence type="predicted"/>
<dbReference type="AlphaFoldDB" id="A0A917YUU2"/>
<accession>A0A917YUU2</accession>
<gene>
    <name evidence="1" type="ORF">GCM10010982_12250</name>
</gene>
<evidence type="ECO:0000313" key="1">
    <source>
        <dbReference type="EMBL" id="GGO66960.1"/>
    </source>
</evidence>
<keyword evidence="2" id="KW-1185">Reference proteome</keyword>
<evidence type="ECO:0000313" key="2">
    <source>
        <dbReference type="Proteomes" id="UP000606935"/>
    </source>
</evidence>
<dbReference type="RefSeq" id="WP_188691879.1">
    <property type="nucleotide sequence ID" value="NZ_BMLS01000002.1"/>
</dbReference>
<dbReference type="GO" id="GO:0012505">
    <property type="term" value="C:endomembrane system"/>
    <property type="evidence" value="ECO:0007669"/>
    <property type="project" value="TreeGrafter"/>
</dbReference>
<protein>
    <recommendedName>
        <fullName evidence="3">Methyltransferase domain-containing protein</fullName>
    </recommendedName>
</protein>
<evidence type="ECO:0008006" key="3">
    <source>
        <dbReference type="Google" id="ProtNLM"/>
    </source>
</evidence>
<dbReference type="Proteomes" id="UP000606935">
    <property type="component" value="Unassembled WGS sequence"/>
</dbReference>
<comment type="caution">
    <text evidence="1">The sequence shown here is derived from an EMBL/GenBank/DDBJ whole genome shotgun (WGS) entry which is preliminary data.</text>
</comment>
<dbReference type="Gene3D" id="3.40.50.150">
    <property type="entry name" value="Vaccinia Virus protein VP39"/>
    <property type="match status" value="1"/>
</dbReference>
<dbReference type="InterPro" id="IPR029063">
    <property type="entry name" value="SAM-dependent_MTases_sf"/>
</dbReference>
<dbReference type="SUPFAM" id="SSF53335">
    <property type="entry name" value="S-adenosyl-L-methionine-dependent methyltransferases"/>
    <property type="match status" value="1"/>
</dbReference>
<dbReference type="EMBL" id="BMLS01000002">
    <property type="protein sequence ID" value="GGO66960.1"/>
    <property type="molecule type" value="Genomic_DNA"/>
</dbReference>
<organism evidence="1 2">
    <name type="scientific">Bowmanella pacifica</name>
    <dbReference type="NCBI Taxonomy" id="502051"/>
    <lineage>
        <taxon>Bacteria</taxon>
        <taxon>Pseudomonadati</taxon>
        <taxon>Pseudomonadota</taxon>
        <taxon>Gammaproteobacteria</taxon>
        <taxon>Alteromonadales</taxon>
        <taxon>Alteromonadaceae</taxon>
        <taxon>Bowmanella</taxon>
    </lineage>
</organism>
<reference evidence="1" key="1">
    <citation type="journal article" date="2014" name="Int. J. Syst. Evol. Microbiol.">
        <title>Complete genome sequence of Corynebacterium casei LMG S-19264T (=DSM 44701T), isolated from a smear-ripened cheese.</title>
        <authorList>
            <consortium name="US DOE Joint Genome Institute (JGI-PGF)"/>
            <person name="Walter F."/>
            <person name="Albersmeier A."/>
            <person name="Kalinowski J."/>
            <person name="Ruckert C."/>
        </authorList>
    </citation>
    <scope>NUCLEOTIDE SEQUENCE</scope>
    <source>
        <strain evidence="1">CGMCC 1.7086</strain>
    </source>
</reference>